<organism evidence="1 2">
    <name type="scientific">Rhabditophanes sp. KR3021</name>
    <dbReference type="NCBI Taxonomy" id="114890"/>
    <lineage>
        <taxon>Eukaryota</taxon>
        <taxon>Metazoa</taxon>
        <taxon>Ecdysozoa</taxon>
        <taxon>Nematoda</taxon>
        <taxon>Chromadorea</taxon>
        <taxon>Rhabditida</taxon>
        <taxon>Tylenchina</taxon>
        <taxon>Panagrolaimomorpha</taxon>
        <taxon>Strongyloidoidea</taxon>
        <taxon>Alloionematidae</taxon>
        <taxon>Rhabditophanes</taxon>
    </lineage>
</organism>
<evidence type="ECO:0000313" key="1">
    <source>
        <dbReference type="Proteomes" id="UP000095286"/>
    </source>
</evidence>
<evidence type="ECO:0000313" key="2">
    <source>
        <dbReference type="WBParaSite" id="RSKR_0000280000.1"/>
    </source>
</evidence>
<accession>A0AC35TNS8</accession>
<sequence length="152" mass="17393">MESIYKVKPPRKEMIQLKKEKSEEKKPSNSEDQDSSCEINKKSKEIESDDFGMKGSKNKAPIKRNTPSNNIVRSDETFVESKGDNKLALKKLTNSDPKREIDFLDARKFEGPTVSFVQYKGLDEFCVNFSKKQAPFTENHMTTFGDGAVFRK</sequence>
<dbReference type="WBParaSite" id="RSKR_0000280000.1">
    <property type="protein sequence ID" value="RSKR_0000280000.1"/>
    <property type="gene ID" value="RSKR_0000280000"/>
</dbReference>
<proteinExistence type="predicted"/>
<protein>
    <submittedName>
        <fullName evidence="2">Peptidylprolyl isomerase</fullName>
    </submittedName>
</protein>
<reference evidence="2" key="1">
    <citation type="submission" date="2016-11" db="UniProtKB">
        <authorList>
            <consortium name="WormBaseParasite"/>
        </authorList>
    </citation>
    <scope>IDENTIFICATION</scope>
    <source>
        <strain evidence="2">KR3021</strain>
    </source>
</reference>
<dbReference type="Proteomes" id="UP000095286">
    <property type="component" value="Unplaced"/>
</dbReference>
<name>A0AC35TNS8_9BILA</name>